<proteinExistence type="predicted"/>
<evidence type="ECO:0000313" key="1">
    <source>
        <dbReference type="EMBL" id="MBW86573.1"/>
    </source>
</evidence>
<accession>A0A2P2IZC2</accession>
<dbReference type="PROSITE" id="PS51257">
    <property type="entry name" value="PROKAR_LIPOPROTEIN"/>
    <property type="match status" value="1"/>
</dbReference>
<name>A0A2P2IZC2_RHIMU</name>
<dbReference type="EMBL" id="GGEC01006090">
    <property type="protein sequence ID" value="MBW86573.1"/>
    <property type="molecule type" value="Transcribed_RNA"/>
</dbReference>
<sequence>MYFKQKKLTLDCLHAVVYHMVIWSSSSCFQFFEFSPSGYIPARAGPSSDKFLQ</sequence>
<protein>
    <submittedName>
        <fullName evidence="1">Uncharacterized protein</fullName>
    </submittedName>
</protein>
<dbReference type="AlphaFoldDB" id="A0A2P2IZC2"/>
<organism evidence="1">
    <name type="scientific">Rhizophora mucronata</name>
    <name type="common">Asiatic mangrove</name>
    <dbReference type="NCBI Taxonomy" id="61149"/>
    <lineage>
        <taxon>Eukaryota</taxon>
        <taxon>Viridiplantae</taxon>
        <taxon>Streptophyta</taxon>
        <taxon>Embryophyta</taxon>
        <taxon>Tracheophyta</taxon>
        <taxon>Spermatophyta</taxon>
        <taxon>Magnoliopsida</taxon>
        <taxon>eudicotyledons</taxon>
        <taxon>Gunneridae</taxon>
        <taxon>Pentapetalae</taxon>
        <taxon>rosids</taxon>
        <taxon>fabids</taxon>
        <taxon>Malpighiales</taxon>
        <taxon>Rhizophoraceae</taxon>
        <taxon>Rhizophora</taxon>
    </lineage>
</organism>
<reference evidence="1" key="1">
    <citation type="submission" date="2018-02" db="EMBL/GenBank/DDBJ databases">
        <title>Rhizophora mucronata_Transcriptome.</title>
        <authorList>
            <person name="Meera S.P."/>
            <person name="Sreeshan A."/>
            <person name="Augustine A."/>
        </authorList>
    </citation>
    <scope>NUCLEOTIDE SEQUENCE</scope>
    <source>
        <tissue evidence="1">Leaf</tissue>
    </source>
</reference>